<name>A0A6I6HPN1_VARPD</name>
<gene>
    <name evidence="1" type="ORF">GOQ09_02935</name>
</gene>
<sequence length="148" mass="16942">MHHPIDCALQSLQQLAYARIAREFARAWQARANATDGSEAILDEAHRRVLHCEQALAQLRVVIDDPRQIAEIKVARALYLRMLLESAPTRLQSWSDCESLDDMPKSHLFEWISYDFERLELAELEGSMTEEEAASYTQAIDTAARVRD</sequence>
<organism evidence="1 2">
    <name type="scientific">Variovorax paradoxus</name>
    <dbReference type="NCBI Taxonomy" id="34073"/>
    <lineage>
        <taxon>Bacteria</taxon>
        <taxon>Pseudomonadati</taxon>
        <taxon>Pseudomonadota</taxon>
        <taxon>Betaproteobacteria</taxon>
        <taxon>Burkholderiales</taxon>
        <taxon>Comamonadaceae</taxon>
        <taxon>Variovorax</taxon>
    </lineage>
</organism>
<accession>A0A6I6HPN1</accession>
<proteinExistence type="predicted"/>
<dbReference type="OrthoDB" id="8849914at2"/>
<protein>
    <submittedName>
        <fullName evidence="1">Uncharacterized protein</fullName>
    </submittedName>
</protein>
<dbReference type="AlphaFoldDB" id="A0A6I6HPN1"/>
<evidence type="ECO:0000313" key="2">
    <source>
        <dbReference type="Proteomes" id="UP000425817"/>
    </source>
</evidence>
<dbReference type="EMBL" id="CP046622">
    <property type="protein sequence ID" value="QGW84859.1"/>
    <property type="molecule type" value="Genomic_DNA"/>
</dbReference>
<reference evidence="1 2" key="1">
    <citation type="submission" date="2019-12" db="EMBL/GenBank/DDBJ databases">
        <title>Hybrid Genome Assemblies of two High G+C Isolates from Undergraduate Microbiology Courses.</title>
        <authorList>
            <person name="Ne Ville C.J."/>
            <person name="Enright D."/>
            <person name="Hernandez I."/>
            <person name="Dodsworth J."/>
            <person name="Orwin P.M."/>
        </authorList>
    </citation>
    <scope>NUCLEOTIDE SEQUENCE [LARGE SCALE GENOMIC DNA]</scope>
    <source>
        <strain evidence="1 2">CSUSB</strain>
    </source>
</reference>
<evidence type="ECO:0000313" key="1">
    <source>
        <dbReference type="EMBL" id="QGW84859.1"/>
    </source>
</evidence>
<dbReference type="Proteomes" id="UP000425817">
    <property type="component" value="Chromosome"/>
</dbReference>